<accession>A0A381KNX7</accession>
<dbReference type="InterPro" id="IPR038722">
    <property type="entry name" value="Ner_HTH_dom"/>
</dbReference>
<keyword evidence="2" id="KW-0805">Transcription regulation</keyword>
<evidence type="ECO:0000256" key="4">
    <source>
        <dbReference type="ARBA" id="ARBA00023163"/>
    </source>
</evidence>
<dbReference type="Gene3D" id="1.10.260.40">
    <property type="entry name" value="lambda repressor-like DNA-binding domains"/>
    <property type="match status" value="1"/>
</dbReference>
<evidence type="ECO:0000259" key="5">
    <source>
        <dbReference type="Pfam" id="PF13693"/>
    </source>
</evidence>
<evidence type="ECO:0000256" key="2">
    <source>
        <dbReference type="ARBA" id="ARBA00023015"/>
    </source>
</evidence>
<name>A0A381KNX7_9ENTR</name>
<feature type="domain" description="Ner winged helix-turn-helix DNA-binding" evidence="5">
    <location>
        <begin position="14"/>
        <end position="86"/>
    </location>
</feature>
<evidence type="ECO:0000313" key="7">
    <source>
        <dbReference type="Proteomes" id="UP000255528"/>
    </source>
</evidence>
<organism evidence="6 7">
    <name type="scientific">Buttiauxella agrestis</name>
    <dbReference type="NCBI Taxonomy" id="82977"/>
    <lineage>
        <taxon>Bacteria</taxon>
        <taxon>Pseudomonadati</taxon>
        <taxon>Pseudomonadota</taxon>
        <taxon>Gammaproteobacteria</taxon>
        <taxon>Enterobacterales</taxon>
        <taxon>Enterobacteriaceae</taxon>
        <taxon>Buttiauxella</taxon>
    </lineage>
</organism>
<proteinExistence type="inferred from homology"/>
<keyword evidence="3 6" id="KW-0238">DNA-binding</keyword>
<keyword evidence="4" id="KW-0804">Transcription</keyword>
<dbReference type="InterPro" id="IPR010982">
    <property type="entry name" value="Lambda_DNA-bd_dom_sf"/>
</dbReference>
<dbReference type="EMBL" id="UIGI01000002">
    <property type="protein sequence ID" value="SUY92702.1"/>
    <property type="molecule type" value="Genomic_DNA"/>
</dbReference>
<dbReference type="AlphaFoldDB" id="A0A381KNX7"/>
<gene>
    <name evidence="6" type="ORF">NCTC12119_04730</name>
</gene>
<reference evidence="6 7" key="1">
    <citation type="submission" date="2018-06" db="EMBL/GenBank/DDBJ databases">
        <authorList>
            <consortium name="Pathogen Informatics"/>
            <person name="Doyle S."/>
        </authorList>
    </citation>
    <scope>NUCLEOTIDE SEQUENCE [LARGE SCALE GENOMIC DNA]</scope>
    <source>
        <strain evidence="6 7">NCTC12119</strain>
    </source>
</reference>
<protein>
    <submittedName>
        <fullName evidence="6">DNA-binding transcriptional regulator Nlp</fullName>
    </submittedName>
</protein>
<sequence length="114" mass="12832">MTSISSVSTSPEDMLPSQILDALIAQGHSLEEVSRLSGLTNVFLAEALAGAWPKGEQQIAKLLNIHPSVIWPSRYLDPETGKVMRRSEKIRKLDALLPREIKQVMKRSKFRKKH</sequence>
<evidence type="ECO:0000313" key="6">
    <source>
        <dbReference type="EMBL" id="SUY92702.1"/>
    </source>
</evidence>
<dbReference type="Proteomes" id="UP000255528">
    <property type="component" value="Unassembled WGS sequence"/>
</dbReference>
<dbReference type="Pfam" id="PF13693">
    <property type="entry name" value="HTH_35"/>
    <property type="match status" value="1"/>
</dbReference>
<dbReference type="SUPFAM" id="SSF47413">
    <property type="entry name" value="lambda repressor-like DNA-binding domains"/>
    <property type="match status" value="1"/>
</dbReference>
<evidence type="ECO:0000256" key="3">
    <source>
        <dbReference type="ARBA" id="ARBA00023125"/>
    </source>
</evidence>
<dbReference type="RefSeq" id="WP_115631948.1">
    <property type="nucleotide sequence ID" value="NZ_UIGI01000002.1"/>
</dbReference>
<comment type="similarity">
    <text evidence="1">Belongs to the ner transcriptional regulatory family.</text>
</comment>
<evidence type="ECO:0000256" key="1">
    <source>
        <dbReference type="ARBA" id="ARBA00006157"/>
    </source>
</evidence>
<dbReference type="GO" id="GO:0003677">
    <property type="term" value="F:DNA binding"/>
    <property type="evidence" value="ECO:0007669"/>
    <property type="project" value="UniProtKB-KW"/>
</dbReference>